<dbReference type="PANTHER" id="PTHR33498:SF1">
    <property type="entry name" value="TRANSPOSASE FOR INSERTION SEQUENCE ELEMENT IS1557"/>
    <property type="match status" value="1"/>
</dbReference>
<gene>
    <name evidence="2" type="ORF">LHEH8_19180</name>
</gene>
<evidence type="ECO:0000313" key="2">
    <source>
        <dbReference type="EMBL" id="GFP00163.1"/>
    </source>
</evidence>
<dbReference type="Proteomes" id="UP000618094">
    <property type="component" value="Unassembled WGS sequence"/>
</dbReference>
<reference evidence="2" key="1">
    <citation type="submission" date="2020-07" db="EMBL/GenBank/DDBJ databases">
        <title>Draft genome sequence of Lactobacillus helveticus strain H-8.</title>
        <authorList>
            <person name="Endo A."/>
            <person name="Maeno S."/>
            <person name="Kido Y."/>
        </authorList>
    </citation>
    <scope>NUCLEOTIDE SEQUENCE</scope>
    <source>
        <strain evidence="2">H-8</strain>
    </source>
</reference>
<dbReference type="InterPro" id="IPR047951">
    <property type="entry name" value="Transpos_ISL3"/>
</dbReference>
<evidence type="ECO:0000259" key="1">
    <source>
        <dbReference type="Pfam" id="PF01610"/>
    </source>
</evidence>
<dbReference type="AlphaFoldDB" id="A0A8H9FAH3"/>
<name>A0A8H9FAH3_LACHE</name>
<organism evidence="2 3">
    <name type="scientific">Lactobacillus helveticus</name>
    <name type="common">Lactobacillus suntoryeus</name>
    <dbReference type="NCBI Taxonomy" id="1587"/>
    <lineage>
        <taxon>Bacteria</taxon>
        <taxon>Bacillati</taxon>
        <taxon>Bacillota</taxon>
        <taxon>Bacilli</taxon>
        <taxon>Lactobacillales</taxon>
        <taxon>Lactobacillaceae</taxon>
        <taxon>Lactobacillus</taxon>
    </lineage>
</organism>
<proteinExistence type="predicted"/>
<sequence>MKTFDKRSRQYQLLKSPWKLYLKKFDELEKVHPHYNWHYKDCLTQAQAVTEGINTSTTLENSYNLMQSFIQAVETGNTHELKSLINCQDQIGTLMHKTLLTFKHNLTAVLNGAALPYSNGCLEGFNRKIKQIERTAFGYSNFTNLLTRIRLEEDLYKENILT</sequence>
<evidence type="ECO:0000313" key="3">
    <source>
        <dbReference type="Proteomes" id="UP000618094"/>
    </source>
</evidence>
<accession>A0A8H9FAH3</accession>
<protein>
    <recommendedName>
        <fullName evidence="1">Transposase IS204/IS1001/IS1096/IS1165 DDE domain-containing protein</fullName>
    </recommendedName>
</protein>
<dbReference type="Pfam" id="PF01610">
    <property type="entry name" value="DDE_Tnp_ISL3"/>
    <property type="match status" value="1"/>
</dbReference>
<feature type="domain" description="Transposase IS204/IS1001/IS1096/IS1165 DDE" evidence="1">
    <location>
        <begin position="7"/>
        <end position="149"/>
    </location>
</feature>
<dbReference type="InterPro" id="IPR002560">
    <property type="entry name" value="Transposase_DDE"/>
</dbReference>
<dbReference type="PANTHER" id="PTHR33498">
    <property type="entry name" value="TRANSPOSASE FOR INSERTION SEQUENCE ELEMENT IS1557"/>
    <property type="match status" value="1"/>
</dbReference>
<comment type="caution">
    <text evidence="2">The sequence shown here is derived from an EMBL/GenBank/DDBJ whole genome shotgun (WGS) entry which is preliminary data.</text>
</comment>
<dbReference type="EMBL" id="BLYO01000370">
    <property type="protein sequence ID" value="GFP00163.1"/>
    <property type="molecule type" value="Genomic_DNA"/>
</dbReference>